<dbReference type="SUPFAM" id="SSF53474">
    <property type="entry name" value="alpha/beta-Hydrolases"/>
    <property type="match status" value="1"/>
</dbReference>
<evidence type="ECO:0000256" key="1">
    <source>
        <dbReference type="ARBA" id="ARBA00010515"/>
    </source>
</evidence>
<dbReference type="OrthoDB" id="265201at2"/>
<keyword evidence="3" id="KW-0732">Signal</keyword>
<comment type="caution">
    <text evidence="5">The sequence shown here is derived from an EMBL/GenBank/DDBJ whole genome shotgun (WGS) entry which is preliminary data.</text>
</comment>
<dbReference type="PANTHER" id="PTHR48081">
    <property type="entry name" value="AB HYDROLASE SUPERFAMILY PROTEIN C4A8.06C"/>
    <property type="match status" value="1"/>
</dbReference>
<dbReference type="EMBL" id="SJPP01000003">
    <property type="protein sequence ID" value="TWU06584.1"/>
    <property type="molecule type" value="Genomic_DNA"/>
</dbReference>
<keyword evidence="6" id="KW-1185">Reference proteome</keyword>
<dbReference type="AlphaFoldDB" id="A0A5C6B7U5"/>
<feature type="chain" id="PRO_5023042240" evidence="3">
    <location>
        <begin position="21"/>
        <end position="303"/>
    </location>
</feature>
<evidence type="ECO:0000256" key="2">
    <source>
        <dbReference type="ARBA" id="ARBA00022801"/>
    </source>
</evidence>
<dbReference type="InterPro" id="IPR050300">
    <property type="entry name" value="GDXG_lipolytic_enzyme"/>
</dbReference>
<protein>
    <submittedName>
        <fullName evidence="5">Acetyl esterase</fullName>
    </submittedName>
</protein>
<evidence type="ECO:0000256" key="3">
    <source>
        <dbReference type="SAM" id="SignalP"/>
    </source>
</evidence>
<comment type="similarity">
    <text evidence="1">Belongs to the 'GDXG' lipolytic enzyme family.</text>
</comment>
<sequence length="303" mass="33268" precursor="true">MRIVISLFMVLVATTTVLQAAEKPEQDAPTAADVSYGPFAENVLDFWQAEGEGPRPLLVYIHGGGWTAGDKKQMQARFQPFLDKGISYAAINYRHTGKYPLPAPVHDAARSIQFLRTKADDWNIDTKLIALTGGSAGACTSMWLLLHDDLANPDAKDPVLRESTRVCAAAVGGGQVSIDPKVIEPWLGPNVLKHRMINMAVGEPTIEGALKNYDKHEALYKEFSPYNHLDGNDPPLLMTYGNNMKLPSVSAGHGIHHPVYGVKMKEKADAEKHECYLLIKGVSNSDKYLNANAFLMDKLLNSQ</sequence>
<dbReference type="Proteomes" id="UP000320735">
    <property type="component" value="Unassembled WGS sequence"/>
</dbReference>
<evidence type="ECO:0000313" key="6">
    <source>
        <dbReference type="Proteomes" id="UP000320735"/>
    </source>
</evidence>
<gene>
    <name evidence="5" type="ORF">CA54_49810</name>
</gene>
<feature type="domain" description="BD-FAE-like" evidence="4">
    <location>
        <begin position="49"/>
        <end position="243"/>
    </location>
</feature>
<proteinExistence type="inferred from homology"/>
<keyword evidence="2" id="KW-0378">Hydrolase</keyword>
<accession>A0A5C6B7U5</accession>
<feature type="signal peptide" evidence="3">
    <location>
        <begin position="1"/>
        <end position="20"/>
    </location>
</feature>
<evidence type="ECO:0000259" key="4">
    <source>
        <dbReference type="Pfam" id="PF20434"/>
    </source>
</evidence>
<reference evidence="5 6" key="1">
    <citation type="submission" date="2019-02" db="EMBL/GenBank/DDBJ databases">
        <title>Deep-cultivation of Planctomycetes and their phenomic and genomic characterization uncovers novel biology.</title>
        <authorList>
            <person name="Wiegand S."/>
            <person name="Jogler M."/>
            <person name="Boedeker C."/>
            <person name="Pinto D."/>
            <person name="Vollmers J."/>
            <person name="Rivas-Marin E."/>
            <person name="Kohn T."/>
            <person name="Peeters S.H."/>
            <person name="Heuer A."/>
            <person name="Rast P."/>
            <person name="Oberbeckmann S."/>
            <person name="Bunk B."/>
            <person name="Jeske O."/>
            <person name="Meyerdierks A."/>
            <person name="Storesund J.E."/>
            <person name="Kallscheuer N."/>
            <person name="Luecker S."/>
            <person name="Lage O.M."/>
            <person name="Pohl T."/>
            <person name="Merkel B.J."/>
            <person name="Hornburger P."/>
            <person name="Mueller R.-W."/>
            <person name="Bruemmer F."/>
            <person name="Labrenz M."/>
            <person name="Spormann A.M."/>
            <person name="Op Den Camp H."/>
            <person name="Overmann J."/>
            <person name="Amann R."/>
            <person name="Jetten M.S.M."/>
            <person name="Mascher T."/>
            <person name="Medema M.H."/>
            <person name="Devos D.P."/>
            <person name="Kaster A.-K."/>
            <person name="Ovreas L."/>
            <person name="Rohde M."/>
            <person name="Galperin M.Y."/>
            <person name="Jogler C."/>
        </authorList>
    </citation>
    <scope>NUCLEOTIDE SEQUENCE [LARGE SCALE GENOMIC DNA]</scope>
    <source>
        <strain evidence="5 6">CA54</strain>
    </source>
</reference>
<dbReference type="GO" id="GO:0004806">
    <property type="term" value="F:triacylglycerol lipase activity"/>
    <property type="evidence" value="ECO:0007669"/>
    <property type="project" value="TreeGrafter"/>
</dbReference>
<dbReference type="InterPro" id="IPR029058">
    <property type="entry name" value="AB_hydrolase_fold"/>
</dbReference>
<evidence type="ECO:0000313" key="5">
    <source>
        <dbReference type="EMBL" id="TWU06584.1"/>
    </source>
</evidence>
<name>A0A5C6B7U5_9PLAN</name>
<dbReference type="Pfam" id="PF20434">
    <property type="entry name" value="BD-FAE"/>
    <property type="match status" value="1"/>
</dbReference>
<dbReference type="InterPro" id="IPR049492">
    <property type="entry name" value="BD-FAE-like_dom"/>
</dbReference>
<dbReference type="Gene3D" id="3.40.50.1820">
    <property type="entry name" value="alpha/beta hydrolase"/>
    <property type="match status" value="1"/>
</dbReference>
<dbReference type="RefSeq" id="WP_146373463.1">
    <property type="nucleotide sequence ID" value="NZ_SJPP01000003.1"/>
</dbReference>
<dbReference type="PANTHER" id="PTHR48081:SF30">
    <property type="entry name" value="ACETYL-HYDROLASE LIPR-RELATED"/>
    <property type="match status" value="1"/>
</dbReference>
<organism evidence="5 6">
    <name type="scientific">Symmachiella macrocystis</name>
    <dbReference type="NCBI Taxonomy" id="2527985"/>
    <lineage>
        <taxon>Bacteria</taxon>
        <taxon>Pseudomonadati</taxon>
        <taxon>Planctomycetota</taxon>
        <taxon>Planctomycetia</taxon>
        <taxon>Planctomycetales</taxon>
        <taxon>Planctomycetaceae</taxon>
        <taxon>Symmachiella</taxon>
    </lineage>
</organism>